<dbReference type="NCBIfam" id="TIGR00539">
    <property type="entry name" value="hemN_rel"/>
    <property type="match status" value="1"/>
</dbReference>
<evidence type="ECO:0000256" key="4">
    <source>
        <dbReference type="ARBA" id="ARBA00022691"/>
    </source>
</evidence>
<dbReference type="Pfam" id="PF06969">
    <property type="entry name" value="HemN_C"/>
    <property type="match status" value="1"/>
</dbReference>
<gene>
    <name evidence="11" type="ORF">H8S07_07780</name>
</gene>
<comment type="caution">
    <text evidence="11">The sequence shown here is derived from an EMBL/GenBank/DDBJ whole genome shotgun (WGS) entry which is preliminary data.</text>
</comment>
<dbReference type="InterPro" id="IPR058240">
    <property type="entry name" value="rSAM_sf"/>
</dbReference>
<evidence type="ECO:0000256" key="3">
    <source>
        <dbReference type="ARBA" id="ARBA00022617"/>
    </source>
</evidence>
<name>A0ABR7EUZ2_9FIRM</name>
<comment type="subcellular location">
    <subcellularLocation>
        <location evidence="9">Cytoplasm</location>
    </subcellularLocation>
</comment>
<proteinExistence type="inferred from homology"/>
<keyword evidence="9" id="KW-0004">4Fe-4S</keyword>
<feature type="domain" description="Radical SAM core" evidence="10">
    <location>
        <begin position="1"/>
        <end position="246"/>
    </location>
</feature>
<keyword evidence="4 9" id="KW-0949">S-adenosyl-L-methionine</keyword>
<dbReference type="PANTHER" id="PTHR13932">
    <property type="entry name" value="COPROPORPHYRINIGEN III OXIDASE"/>
    <property type="match status" value="1"/>
</dbReference>
<dbReference type="PANTHER" id="PTHR13932:SF5">
    <property type="entry name" value="RADICAL S-ADENOSYL METHIONINE DOMAIN-CONTAINING PROTEIN 1, MITOCHONDRIAL"/>
    <property type="match status" value="1"/>
</dbReference>
<keyword evidence="7 9" id="KW-0411">Iron-sulfur</keyword>
<dbReference type="Pfam" id="PF04055">
    <property type="entry name" value="Radical_SAM"/>
    <property type="match status" value="1"/>
</dbReference>
<evidence type="ECO:0000256" key="6">
    <source>
        <dbReference type="ARBA" id="ARBA00023004"/>
    </source>
</evidence>
<evidence type="ECO:0000256" key="2">
    <source>
        <dbReference type="ARBA" id="ARBA00017228"/>
    </source>
</evidence>
<protein>
    <recommendedName>
        <fullName evidence="2 9">Heme chaperone HemW</fullName>
    </recommendedName>
</protein>
<dbReference type="InterPro" id="IPR007197">
    <property type="entry name" value="rSAM"/>
</dbReference>
<keyword evidence="3 9" id="KW-0349">Heme</keyword>
<evidence type="ECO:0000313" key="12">
    <source>
        <dbReference type="Proteomes" id="UP000647235"/>
    </source>
</evidence>
<dbReference type="SFLD" id="SFLDG01082">
    <property type="entry name" value="B12-binding_domain_containing"/>
    <property type="match status" value="1"/>
</dbReference>
<keyword evidence="5 9" id="KW-0479">Metal-binding</keyword>
<keyword evidence="9" id="KW-0963">Cytoplasm</keyword>
<keyword evidence="8 9" id="KW-0143">Chaperone</keyword>
<dbReference type="CDD" id="cd01335">
    <property type="entry name" value="Radical_SAM"/>
    <property type="match status" value="1"/>
</dbReference>
<dbReference type="InterPro" id="IPR004559">
    <property type="entry name" value="HemW-like"/>
</dbReference>
<evidence type="ECO:0000313" key="11">
    <source>
        <dbReference type="EMBL" id="MBC5665178.1"/>
    </source>
</evidence>
<evidence type="ECO:0000256" key="7">
    <source>
        <dbReference type="ARBA" id="ARBA00023014"/>
    </source>
</evidence>
<dbReference type="Gene3D" id="3.20.20.70">
    <property type="entry name" value="Aldolase class I"/>
    <property type="match status" value="1"/>
</dbReference>
<comment type="function">
    <text evidence="9">Probably acts as a heme chaperone, transferring heme to an unknown acceptor. Binds one molecule of heme per monomer, possibly covalently. Binds 1 [4Fe-4S] cluster. The cluster is coordinated with 3 cysteines and an exchangeable S-adenosyl-L-methionine.</text>
</comment>
<evidence type="ECO:0000259" key="10">
    <source>
        <dbReference type="PROSITE" id="PS51918"/>
    </source>
</evidence>
<dbReference type="EMBL" id="JACOOY010000008">
    <property type="protein sequence ID" value="MBC5665178.1"/>
    <property type="molecule type" value="Genomic_DNA"/>
</dbReference>
<dbReference type="InterPro" id="IPR034505">
    <property type="entry name" value="Coproporphyrinogen-III_oxidase"/>
</dbReference>
<dbReference type="SUPFAM" id="SSF102114">
    <property type="entry name" value="Radical SAM enzymes"/>
    <property type="match status" value="1"/>
</dbReference>
<evidence type="ECO:0000256" key="1">
    <source>
        <dbReference type="ARBA" id="ARBA00006100"/>
    </source>
</evidence>
<dbReference type="PROSITE" id="PS51918">
    <property type="entry name" value="RADICAL_SAM"/>
    <property type="match status" value="1"/>
</dbReference>
<dbReference type="InterPro" id="IPR010723">
    <property type="entry name" value="HemN_C"/>
</dbReference>
<reference evidence="11 12" key="1">
    <citation type="submission" date="2020-08" db="EMBL/GenBank/DDBJ databases">
        <title>Genome public.</title>
        <authorList>
            <person name="Liu C."/>
            <person name="Sun Q."/>
        </authorList>
    </citation>
    <scope>NUCLEOTIDE SEQUENCE [LARGE SCALE GENOMIC DNA]</scope>
    <source>
        <strain evidence="11 12">NSJ-36</strain>
    </source>
</reference>
<comment type="similarity">
    <text evidence="1">Belongs to the anaerobic coproporphyrinogen-III oxidase family. HemW subfamily.</text>
</comment>
<evidence type="ECO:0000256" key="9">
    <source>
        <dbReference type="RuleBase" id="RU364116"/>
    </source>
</evidence>
<dbReference type="SMART" id="SM00729">
    <property type="entry name" value="Elp3"/>
    <property type="match status" value="1"/>
</dbReference>
<keyword evidence="12" id="KW-1185">Reference proteome</keyword>
<sequence length="381" mass="44210">MKALELYIHIPFCVRKCKYCDFLSGPATRAEQEIYVESLCREICSYTDLAKAYRVVSIFLGGGTPSTLEAEQTESIFAAINRTFTIAEDAEITTELNPGTVDEKKLRAYQKCGINRLSIGLQSADDRELRMLGRIHTYEEFLHTYRLAKEVGFTNINIDLMSAIPGQNLSDWERTLRTVAELSPEHISAYSLIIEEGTPFYERYGNQEDELERGRRIPAEERLPDEDTERRMYWRTEEILKEYGYEHYEISNYAKPGKACRHNIGYWYRTEYLGIGTGAASLINNCRFTYEPDCMHMKADEKEILSVQEQMEETMFLGLRMMKGVGRKEFSECYGKELDEVYGDTIRTLKEEGLLEEKNSRVYLTRRGIDISNYVMSEFLK</sequence>
<dbReference type="SFLD" id="SFLDG01065">
    <property type="entry name" value="anaerobic_coproporphyrinogen-I"/>
    <property type="match status" value="1"/>
</dbReference>
<dbReference type="Proteomes" id="UP000647235">
    <property type="component" value="Unassembled WGS sequence"/>
</dbReference>
<evidence type="ECO:0000256" key="5">
    <source>
        <dbReference type="ARBA" id="ARBA00022723"/>
    </source>
</evidence>
<dbReference type="SFLD" id="SFLDF00288">
    <property type="entry name" value="HemN-like__clustered_with_nucl"/>
    <property type="match status" value="1"/>
</dbReference>
<evidence type="ECO:0000256" key="8">
    <source>
        <dbReference type="ARBA" id="ARBA00023186"/>
    </source>
</evidence>
<keyword evidence="6 9" id="KW-0408">Iron</keyword>
<accession>A0ABR7EUZ2</accession>
<dbReference type="InterPro" id="IPR006638">
    <property type="entry name" value="Elp3/MiaA/NifB-like_rSAM"/>
</dbReference>
<organism evidence="11 12">
    <name type="scientific">Dorea hominis</name>
    <dbReference type="NCBI Taxonomy" id="2763040"/>
    <lineage>
        <taxon>Bacteria</taxon>
        <taxon>Bacillati</taxon>
        <taxon>Bacillota</taxon>
        <taxon>Clostridia</taxon>
        <taxon>Lachnospirales</taxon>
        <taxon>Lachnospiraceae</taxon>
        <taxon>Dorea</taxon>
    </lineage>
</organism>
<dbReference type="RefSeq" id="WP_186855793.1">
    <property type="nucleotide sequence ID" value="NZ_JACOOY010000008.1"/>
</dbReference>
<dbReference type="SFLD" id="SFLDS00029">
    <property type="entry name" value="Radical_SAM"/>
    <property type="match status" value="1"/>
</dbReference>
<dbReference type="SFLD" id="SFLDF00562">
    <property type="entry name" value="HemN-like__clustered_with_heat"/>
    <property type="match status" value="1"/>
</dbReference>
<dbReference type="InterPro" id="IPR013785">
    <property type="entry name" value="Aldolase_TIM"/>
</dbReference>